<keyword evidence="2" id="KW-1133">Transmembrane helix</keyword>
<keyword evidence="2" id="KW-0812">Transmembrane</keyword>
<gene>
    <name evidence="3" type="ORF">ACFPQB_01350</name>
</gene>
<keyword evidence="4" id="KW-1185">Reference proteome</keyword>
<accession>A0ABW0Z972</accession>
<sequence length="117" mass="12244">MSDQPPAQNPYDPRPYQPYGTQGQVFGPPPDHPQAATVLVLGVLGMALCQVVAPFAWFIGSRVRREIAESGGRLGGQQMVTIGWVLGILGSCILILMTLGLLAYLAVLALAIGASAA</sequence>
<protein>
    <recommendedName>
        <fullName evidence="5">DUF4190 domain-containing protein</fullName>
    </recommendedName>
</protein>
<feature type="region of interest" description="Disordered" evidence="1">
    <location>
        <begin position="1"/>
        <end position="30"/>
    </location>
</feature>
<evidence type="ECO:0000313" key="3">
    <source>
        <dbReference type="EMBL" id="MFC5727544.1"/>
    </source>
</evidence>
<evidence type="ECO:0000313" key="4">
    <source>
        <dbReference type="Proteomes" id="UP001596072"/>
    </source>
</evidence>
<evidence type="ECO:0000256" key="2">
    <source>
        <dbReference type="SAM" id="Phobius"/>
    </source>
</evidence>
<dbReference type="Proteomes" id="UP001596072">
    <property type="component" value="Unassembled WGS sequence"/>
</dbReference>
<proteinExistence type="predicted"/>
<evidence type="ECO:0000256" key="1">
    <source>
        <dbReference type="SAM" id="MobiDB-lite"/>
    </source>
</evidence>
<comment type="caution">
    <text evidence="3">The sequence shown here is derived from an EMBL/GenBank/DDBJ whole genome shotgun (WGS) entry which is preliminary data.</text>
</comment>
<dbReference type="RefSeq" id="WP_206056157.1">
    <property type="nucleotide sequence ID" value="NZ_JBHSNS010000001.1"/>
</dbReference>
<dbReference type="EMBL" id="JBHSNS010000001">
    <property type="protein sequence ID" value="MFC5727544.1"/>
    <property type="molecule type" value="Genomic_DNA"/>
</dbReference>
<reference evidence="4" key="1">
    <citation type="journal article" date="2019" name="Int. J. Syst. Evol. Microbiol.">
        <title>The Global Catalogue of Microorganisms (GCM) 10K type strain sequencing project: providing services to taxonomists for standard genome sequencing and annotation.</title>
        <authorList>
            <consortium name="The Broad Institute Genomics Platform"/>
            <consortium name="The Broad Institute Genome Sequencing Center for Infectious Disease"/>
            <person name="Wu L."/>
            <person name="Ma J."/>
        </authorList>
    </citation>
    <scope>NUCLEOTIDE SEQUENCE [LARGE SCALE GENOMIC DNA]</scope>
    <source>
        <strain evidence="4">YIM 94188</strain>
    </source>
</reference>
<feature type="transmembrane region" description="Helical" evidence="2">
    <location>
        <begin position="81"/>
        <end position="114"/>
    </location>
</feature>
<organism evidence="3 4">
    <name type="scientific">Nocardioides vastitatis</name>
    <dbReference type="NCBI Taxonomy" id="2568655"/>
    <lineage>
        <taxon>Bacteria</taxon>
        <taxon>Bacillati</taxon>
        <taxon>Actinomycetota</taxon>
        <taxon>Actinomycetes</taxon>
        <taxon>Propionibacteriales</taxon>
        <taxon>Nocardioidaceae</taxon>
        <taxon>Nocardioides</taxon>
    </lineage>
</organism>
<evidence type="ECO:0008006" key="5">
    <source>
        <dbReference type="Google" id="ProtNLM"/>
    </source>
</evidence>
<feature type="transmembrane region" description="Helical" evidence="2">
    <location>
        <begin position="35"/>
        <end position="60"/>
    </location>
</feature>
<keyword evidence="2" id="KW-0472">Membrane</keyword>
<name>A0ABW0Z972_9ACTN</name>